<keyword evidence="2" id="KW-0143">Chaperone</keyword>
<comment type="similarity">
    <text evidence="3">Belongs to the UreF family.</text>
</comment>
<dbReference type="InterPro" id="IPR002639">
    <property type="entry name" value="UreF"/>
</dbReference>
<dbReference type="GO" id="GO:0016151">
    <property type="term" value="F:nickel cation binding"/>
    <property type="evidence" value="ECO:0007669"/>
    <property type="project" value="InterPro"/>
</dbReference>
<dbReference type="Proteomes" id="UP000015241">
    <property type="component" value="Unassembled WGS sequence"/>
</dbReference>
<dbReference type="InParanoid" id="S8DRX4"/>
<dbReference type="PANTHER" id="PTHR33620:SF1">
    <property type="entry name" value="UREASE ACCESSORY PROTEIN F"/>
    <property type="match status" value="1"/>
</dbReference>
<dbReference type="Gene3D" id="1.10.4190.10">
    <property type="entry name" value="Urease accessory protein UreF"/>
    <property type="match status" value="1"/>
</dbReference>
<evidence type="ECO:0000256" key="1">
    <source>
        <dbReference type="ARBA" id="ARBA00022988"/>
    </source>
</evidence>
<name>S8DRX4_FOMSC</name>
<dbReference type="HOGENOM" id="CLU_049215_0_1_1"/>
<evidence type="ECO:0000256" key="2">
    <source>
        <dbReference type="ARBA" id="ARBA00023186"/>
    </source>
</evidence>
<protein>
    <recommendedName>
        <fullName evidence="6">Urease accessory protein UreF</fullName>
    </recommendedName>
</protein>
<dbReference type="FunCoup" id="S8DRX4">
    <property type="interactions" value="10"/>
</dbReference>
<sequence length="309" mass="34350">MATYYAPNGLHNEFWTMSAFGGQYEDHGKAYILLLLSDSNLPTGSFVASAGLESYVTHGFFSSTQSPPRDKMDATIDFLQDSLRSYAHSALPFVTDAHMSARKLLSTHEDMSGSSGVIDLDDLYESMTLNHVSRRASKSQGVALLTLYSKGFSRPSTRRQRHLRHEAVDSELLQEDRAGAFVDELKLLIRQDKTHGHLPVCWGVLTACLGLSLERSQFLHLFLHARSLLSASVRLNTIGPYAAQQLLLHAVKPLVEFESRRCQHLHTELGGDNSGDRVDEVTHGPAVTWPLGEILAARHDLQHSRIFNS</sequence>
<evidence type="ECO:0000256" key="3">
    <source>
        <dbReference type="ARBA" id="ARBA00046339"/>
    </source>
</evidence>
<proteinExistence type="inferred from homology"/>
<dbReference type="STRING" id="743788.S8DRX4"/>
<evidence type="ECO:0000313" key="5">
    <source>
        <dbReference type="Proteomes" id="UP000015241"/>
    </source>
</evidence>
<gene>
    <name evidence="4" type="ORF">FOMPIDRAFT_1032639</name>
</gene>
<dbReference type="InterPro" id="IPR038277">
    <property type="entry name" value="UreF_sf"/>
</dbReference>
<reference evidence="4 5" key="1">
    <citation type="journal article" date="2012" name="Science">
        <title>The Paleozoic origin of enzymatic lignin decomposition reconstructed from 31 fungal genomes.</title>
        <authorList>
            <person name="Floudas D."/>
            <person name="Binder M."/>
            <person name="Riley R."/>
            <person name="Barry K."/>
            <person name="Blanchette R.A."/>
            <person name="Henrissat B."/>
            <person name="Martinez A.T."/>
            <person name="Otillar R."/>
            <person name="Spatafora J.W."/>
            <person name="Yadav J.S."/>
            <person name="Aerts A."/>
            <person name="Benoit I."/>
            <person name="Boyd A."/>
            <person name="Carlson A."/>
            <person name="Copeland A."/>
            <person name="Coutinho P.M."/>
            <person name="de Vries R.P."/>
            <person name="Ferreira P."/>
            <person name="Findley K."/>
            <person name="Foster B."/>
            <person name="Gaskell J."/>
            <person name="Glotzer D."/>
            <person name="Gorecki P."/>
            <person name="Heitman J."/>
            <person name="Hesse C."/>
            <person name="Hori C."/>
            <person name="Igarashi K."/>
            <person name="Jurgens J.A."/>
            <person name="Kallen N."/>
            <person name="Kersten P."/>
            <person name="Kohler A."/>
            <person name="Kuees U."/>
            <person name="Kumar T.K.A."/>
            <person name="Kuo A."/>
            <person name="LaButti K."/>
            <person name="Larrondo L.F."/>
            <person name="Lindquist E."/>
            <person name="Ling A."/>
            <person name="Lombard V."/>
            <person name="Lucas S."/>
            <person name="Lundell T."/>
            <person name="Martin R."/>
            <person name="McLaughlin D.J."/>
            <person name="Morgenstern I."/>
            <person name="Morin E."/>
            <person name="Murat C."/>
            <person name="Nagy L.G."/>
            <person name="Nolan M."/>
            <person name="Ohm R.A."/>
            <person name="Patyshakuliyeva A."/>
            <person name="Rokas A."/>
            <person name="Ruiz-Duenas F.J."/>
            <person name="Sabat G."/>
            <person name="Salamov A."/>
            <person name="Samejima M."/>
            <person name="Schmutz J."/>
            <person name="Slot J.C."/>
            <person name="St John F."/>
            <person name="Stenlid J."/>
            <person name="Sun H."/>
            <person name="Sun S."/>
            <person name="Syed K."/>
            <person name="Tsang A."/>
            <person name="Wiebenga A."/>
            <person name="Young D."/>
            <person name="Pisabarro A."/>
            <person name="Eastwood D.C."/>
            <person name="Martin F."/>
            <person name="Cullen D."/>
            <person name="Grigoriev I.V."/>
            <person name="Hibbett D.S."/>
        </authorList>
    </citation>
    <scope>NUCLEOTIDE SEQUENCE</scope>
    <source>
        <strain evidence="5">FP-58527</strain>
    </source>
</reference>
<dbReference type="EMBL" id="KE504196">
    <property type="protein sequence ID" value="EPS96021.1"/>
    <property type="molecule type" value="Genomic_DNA"/>
</dbReference>
<dbReference type="Pfam" id="PF01730">
    <property type="entry name" value="UreF"/>
    <property type="match status" value="1"/>
</dbReference>
<organism evidence="4 5">
    <name type="scientific">Fomitopsis schrenkii</name>
    <name type="common">Brown rot fungus</name>
    <dbReference type="NCBI Taxonomy" id="2126942"/>
    <lineage>
        <taxon>Eukaryota</taxon>
        <taxon>Fungi</taxon>
        <taxon>Dikarya</taxon>
        <taxon>Basidiomycota</taxon>
        <taxon>Agaricomycotina</taxon>
        <taxon>Agaricomycetes</taxon>
        <taxon>Polyporales</taxon>
        <taxon>Fomitopsis</taxon>
    </lineage>
</organism>
<dbReference type="AlphaFoldDB" id="S8DRX4"/>
<evidence type="ECO:0000313" key="4">
    <source>
        <dbReference type="EMBL" id="EPS96021.1"/>
    </source>
</evidence>
<accession>S8DRX4</accession>
<keyword evidence="5" id="KW-1185">Reference proteome</keyword>
<evidence type="ECO:0008006" key="6">
    <source>
        <dbReference type="Google" id="ProtNLM"/>
    </source>
</evidence>
<dbReference type="eggNOG" id="ENOG502REVQ">
    <property type="taxonomic scope" value="Eukaryota"/>
</dbReference>
<dbReference type="PANTHER" id="PTHR33620">
    <property type="entry name" value="UREASE ACCESSORY PROTEIN F"/>
    <property type="match status" value="1"/>
</dbReference>
<keyword evidence="1" id="KW-0996">Nickel insertion</keyword>
<dbReference type="OrthoDB" id="2550922at2759"/>